<name>A0A6P2BUA7_9ACTN</name>
<evidence type="ECO:0000313" key="12">
    <source>
        <dbReference type="Proteomes" id="UP000460272"/>
    </source>
</evidence>
<dbReference type="EMBL" id="RPFW01000005">
    <property type="protein sequence ID" value="TVZ02478.1"/>
    <property type="molecule type" value="Genomic_DNA"/>
</dbReference>
<keyword evidence="6 7" id="KW-0560">Oxidoreductase</keyword>
<dbReference type="InterPro" id="IPR006091">
    <property type="entry name" value="Acyl-CoA_Oxase/DH_mid-dom"/>
</dbReference>
<evidence type="ECO:0000256" key="5">
    <source>
        <dbReference type="ARBA" id="ARBA00022827"/>
    </source>
</evidence>
<dbReference type="SUPFAM" id="SSF56645">
    <property type="entry name" value="Acyl-CoA dehydrogenase NM domain-like"/>
    <property type="match status" value="1"/>
</dbReference>
<evidence type="ECO:0000259" key="9">
    <source>
        <dbReference type="Pfam" id="PF02770"/>
    </source>
</evidence>
<dbReference type="OrthoDB" id="8876745at2"/>
<evidence type="ECO:0000313" key="11">
    <source>
        <dbReference type="EMBL" id="TVZ02478.1"/>
    </source>
</evidence>
<evidence type="ECO:0000256" key="6">
    <source>
        <dbReference type="ARBA" id="ARBA00023002"/>
    </source>
</evidence>
<dbReference type="InterPro" id="IPR036250">
    <property type="entry name" value="AcylCo_DH-like_C"/>
</dbReference>
<evidence type="ECO:0000256" key="4">
    <source>
        <dbReference type="ARBA" id="ARBA00022630"/>
    </source>
</evidence>
<dbReference type="PANTHER" id="PTHR48083:SF13">
    <property type="entry name" value="ACYL-COA DEHYDROGENASE FAMILY MEMBER 11"/>
    <property type="match status" value="1"/>
</dbReference>
<sequence>MWDFCTEPEFQEKLDWMAAFVRDECEPLDLLFPRPGDPYDVQNKASRAILAPLREKVKEQGLWACHLGPELGGQGFGQLKLALMNEILGRSQWAPTVFGTAAPDTGNAEILALYGTEAQKARYLQPLLEGNIVSTFSMTEPQGGSDPKEFVCKATRDGDEWVIDGEKWFSSHARYASFFIVMVVTDPDAKPYERMSMLIVPAETPGIEIIRNVATMNERDDLDEGTEGYIRYNQVRVPLDAMLGAPGEGFKVAQARLGGGRVHHAMRVVGKCQRAFDMMCERALSRRTQGKLLSEHQFVQGFIADSAIQLQQFRLLVLQTAWIIDNQPHGAARTHIAMCKVALAAVLHDVLQRAVQLHGSLGTTQETPLGPWWAYAPQLALADGPTEVHKAAVAKGMLRGYDPAPGLFPTEHIPTRRAAARARYAALLEEHGL</sequence>
<dbReference type="FunFam" id="2.40.110.10:FF:000002">
    <property type="entry name" value="Acyl-CoA dehydrogenase fadE12"/>
    <property type="match status" value="1"/>
</dbReference>
<comment type="caution">
    <text evidence="11">The sequence shown here is derived from an EMBL/GenBank/DDBJ whole genome shotgun (WGS) entry which is preliminary data.</text>
</comment>
<dbReference type="Gene3D" id="1.10.540.10">
    <property type="entry name" value="Acyl-CoA dehydrogenase/oxidase, N-terminal domain"/>
    <property type="match status" value="1"/>
</dbReference>
<comment type="cofactor">
    <cofactor evidence="1 7">
        <name>FAD</name>
        <dbReference type="ChEBI" id="CHEBI:57692"/>
    </cofactor>
</comment>
<dbReference type="Proteomes" id="UP000460272">
    <property type="component" value="Unassembled WGS sequence"/>
</dbReference>
<dbReference type="GO" id="GO:0050660">
    <property type="term" value="F:flavin adenine dinucleotide binding"/>
    <property type="evidence" value="ECO:0007669"/>
    <property type="project" value="InterPro"/>
</dbReference>
<comment type="similarity">
    <text evidence="2 7">Belongs to the acyl-CoA dehydrogenase family.</text>
</comment>
<dbReference type="GO" id="GO:0003995">
    <property type="term" value="F:acyl-CoA dehydrogenase activity"/>
    <property type="evidence" value="ECO:0007669"/>
    <property type="project" value="TreeGrafter"/>
</dbReference>
<comment type="subunit">
    <text evidence="3">Homodimer.</text>
</comment>
<accession>A0A6P2BUA7</accession>
<feature type="domain" description="Acyl-CoA oxidase/dehydrogenase middle" evidence="9">
    <location>
        <begin position="136"/>
        <end position="213"/>
    </location>
</feature>
<evidence type="ECO:0000256" key="7">
    <source>
        <dbReference type="RuleBase" id="RU362125"/>
    </source>
</evidence>
<dbReference type="InterPro" id="IPR050741">
    <property type="entry name" value="Acyl-CoA_dehydrogenase"/>
</dbReference>
<keyword evidence="5 7" id="KW-0274">FAD</keyword>
<dbReference type="InterPro" id="IPR046373">
    <property type="entry name" value="Acyl-CoA_Oxase/DH_mid-dom_sf"/>
</dbReference>
<dbReference type="Pfam" id="PF02770">
    <property type="entry name" value="Acyl-CoA_dh_M"/>
    <property type="match status" value="1"/>
</dbReference>
<organism evidence="11 12">
    <name type="scientific">Trebonia kvetii</name>
    <dbReference type="NCBI Taxonomy" id="2480626"/>
    <lineage>
        <taxon>Bacteria</taxon>
        <taxon>Bacillati</taxon>
        <taxon>Actinomycetota</taxon>
        <taxon>Actinomycetes</taxon>
        <taxon>Streptosporangiales</taxon>
        <taxon>Treboniaceae</taxon>
        <taxon>Trebonia</taxon>
    </lineage>
</organism>
<evidence type="ECO:0000256" key="2">
    <source>
        <dbReference type="ARBA" id="ARBA00009347"/>
    </source>
</evidence>
<proteinExistence type="inferred from homology"/>
<keyword evidence="12" id="KW-1185">Reference proteome</keyword>
<dbReference type="InterPro" id="IPR037069">
    <property type="entry name" value="AcylCoA_DH/ox_N_sf"/>
</dbReference>
<dbReference type="InterPro" id="IPR009100">
    <property type="entry name" value="AcylCoA_DH/oxidase_NM_dom_sf"/>
</dbReference>
<dbReference type="SUPFAM" id="SSF47203">
    <property type="entry name" value="Acyl-CoA dehydrogenase C-terminal domain-like"/>
    <property type="match status" value="1"/>
</dbReference>
<dbReference type="InterPro" id="IPR013786">
    <property type="entry name" value="AcylCoA_DH/ox_N"/>
</dbReference>
<evidence type="ECO:0000259" key="10">
    <source>
        <dbReference type="Pfam" id="PF02771"/>
    </source>
</evidence>
<dbReference type="Gene3D" id="2.40.110.10">
    <property type="entry name" value="Butyryl-CoA Dehydrogenase, subunit A, domain 2"/>
    <property type="match status" value="1"/>
</dbReference>
<dbReference type="InterPro" id="IPR009075">
    <property type="entry name" value="AcylCo_DH/oxidase_C"/>
</dbReference>
<gene>
    <name evidence="11" type="ORF">EAS64_27170</name>
</gene>
<protein>
    <submittedName>
        <fullName evidence="11">Acyl-CoA dehydrogenase</fullName>
    </submittedName>
</protein>
<evidence type="ECO:0000256" key="1">
    <source>
        <dbReference type="ARBA" id="ARBA00001974"/>
    </source>
</evidence>
<dbReference type="AlphaFoldDB" id="A0A6P2BUA7"/>
<feature type="domain" description="Acyl-CoA dehydrogenase/oxidase N-terminal" evidence="10">
    <location>
        <begin position="51"/>
        <end position="130"/>
    </location>
</feature>
<feature type="domain" description="Acyl-CoA dehydrogenase/oxidase C-terminal" evidence="8">
    <location>
        <begin position="247"/>
        <end position="398"/>
    </location>
</feature>
<dbReference type="RefSeq" id="WP_145857525.1">
    <property type="nucleotide sequence ID" value="NZ_RPFW01000005.1"/>
</dbReference>
<reference evidence="11 12" key="1">
    <citation type="submission" date="2018-11" db="EMBL/GenBank/DDBJ databases">
        <title>Trebonia kvetii gen.nov., sp.nov., a novel acidophilic actinobacterium, and proposal of the new actinobacterial family Treboniaceae fam. nov.</title>
        <authorList>
            <person name="Rapoport D."/>
            <person name="Sagova-Mareckova M."/>
            <person name="Sedlacek I."/>
            <person name="Provaznik J."/>
            <person name="Kralova S."/>
            <person name="Pavlinic D."/>
            <person name="Benes V."/>
            <person name="Kopecky J."/>
        </authorList>
    </citation>
    <scope>NUCLEOTIDE SEQUENCE [LARGE SCALE GENOMIC DNA]</scope>
    <source>
        <strain evidence="11 12">15Tr583</strain>
    </source>
</reference>
<dbReference type="Gene3D" id="1.20.140.10">
    <property type="entry name" value="Butyryl-CoA Dehydrogenase, subunit A, domain 3"/>
    <property type="match status" value="1"/>
</dbReference>
<evidence type="ECO:0000259" key="8">
    <source>
        <dbReference type="Pfam" id="PF00441"/>
    </source>
</evidence>
<keyword evidence="4 7" id="KW-0285">Flavoprotein</keyword>
<dbReference type="Pfam" id="PF02771">
    <property type="entry name" value="Acyl-CoA_dh_N"/>
    <property type="match status" value="1"/>
</dbReference>
<dbReference type="Pfam" id="PF00441">
    <property type="entry name" value="Acyl-CoA_dh_1"/>
    <property type="match status" value="1"/>
</dbReference>
<evidence type="ECO:0000256" key="3">
    <source>
        <dbReference type="ARBA" id="ARBA00011738"/>
    </source>
</evidence>
<dbReference type="PANTHER" id="PTHR48083">
    <property type="entry name" value="MEDIUM-CHAIN SPECIFIC ACYL-COA DEHYDROGENASE, MITOCHONDRIAL-RELATED"/>
    <property type="match status" value="1"/>
</dbReference>
<dbReference type="GO" id="GO:0005737">
    <property type="term" value="C:cytoplasm"/>
    <property type="evidence" value="ECO:0007669"/>
    <property type="project" value="TreeGrafter"/>
</dbReference>
<dbReference type="GO" id="GO:0033539">
    <property type="term" value="P:fatty acid beta-oxidation using acyl-CoA dehydrogenase"/>
    <property type="evidence" value="ECO:0007669"/>
    <property type="project" value="TreeGrafter"/>
</dbReference>